<evidence type="ECO:0000256" key="6">
    <source>
        <dbReference type="ARBA" id="ARBA00023170"/>
    </source>
</evidence>
<comment type="subcellular location">
    <subcellularLocation>
        <location evidence="1">Membrane</location>
        <topology evidence="1">Multi-pass membrane protein</topology>
    </subcellularLocation>
</comment>
<feature type="transmembrane region" description="Helical" evidence="8">
    <location>
        <begin position="185"/>
        <end position="207"/>
    </location>
</feature>
<organism evidence="10 12">
    <name type="scientific">Rotaria socialis</name>
    <dbReference type="NCBI Taxonomy" id="392032"/>
    <lineage>
        <taxon>Eukaryota</taxon>
        <taxon>Metazoa</taxon>
        <taxon>Spiralia</taxon>
        <taxon>Gnathifera</taxon>
        <taxon>Rotifera</taxon>
        <taxon>Eurotatoria</taxon>
        <taxon>Bdelloidea</taxon>
        <taxon>Philodinida</taxon>
        <taxon>Philodinidae</taxon>
        <taxon>Rotaria</taxon>
    </lineage>
</organism>
<dbReference type="PANTHER" id="PTHR24243:SF230">
    <property type="entry name" value="G-PROTEIN COUPLED RECEPTORS FAMILY 1 PROFILE DOMAIN-CONTAINING PROTEIN"/>
    <property type="match status" value="1"/>
</dbReference>
<proteinExistence type="predicted"/>
<evidence type="ECO:0000256" key="1">
    <source>
        <dbReference type="ARBA" id="ARBA00004141"/>
    </source>
</evidence>
<evidence type="ECO:0000256" key="4">
    <source>
        <dbReference type="ARBA" id="ARBA00023040"/>
    </source>
</evidence>
<evidence type="ECO:0000256" key="3">
    <source>
        <dbReference type="ARBA" id="ARBA00022989"/>
    </source>
</evidence>
<evidence type="ECO:0000256" key="7">
    <source>
        <dbReference type="ARBA" id="ARBA00023224"/>
    </source>
</evidence>
<evidence type="ECO:0000313" key="10">
    <source>
        <dbReference type="EMBL" id="CAF3677880.1"/>
    </source>
</evidence>
<dbReference type="Proteomes" id="UP000663862">
    <property type="component" value="Unassembled WGS sequence"/>
</dbReference>
<dbReference type="Gene3D" id="1.20.1070.10">
    <property type="entry name" value="Rhodopsin 7-helix transmembrane proteins"/>
    <property type="match status" value="1"/>
</dbReference>
<feature type="domain" description="G-protein coupled receptors family 1 profile" evidence="9">
    <location>
        <begin position="31"/>
        <end position="245"/>
    </location>
</feature>
<feature type="transmembrane region" description="Helical" evidence="8">
    <location>
        <begin position="227"/>
        <end position="250"/>
    </location>
</feature>
<comment type="caution">
    <text evidence="10">The sequence shown here is derived from an EMBL/GenBank/DDBJ whole genome shotgun (WGS) entry which is preliminary data.</text>
</comment>
<dbReference type="AlphaFoldDB" id="A0A818SUI5"/>
<dbReference type="PANTHER" id="PTHR24243">
    <property type="entry name" value="G-PROTEIN COUPLED RECEPTOR"/>
    <property type="match status" value="1"/>
</dbReference>
<feature type="transmembrane region" description="Helical" evidence="8">
    <location>
        <begin position="17"/>
        <end position="40"/>
    </location>
</feature>
<reference evidence="10" key="1">
    <citation type="submission" date="2021-02" db="EMBL/GenBank/DDBJ databases">
        <authorList>
            <person name="Nowell W R."/>
        </authorList>
    </citation>
    <scope>NUCLEOTIDE SEQUENCE</scope>
</reference>
<evidence type="ECO:0000256" key="8">
    <source>
        <dbReference type="SAM" id="Phobius"/>
    </source>
</evidence>
<dbReference type="EMBL" id="CAJNYU010003505">
    <property type="protein sequence ID" value="CAF3677880.1"/>
    <property type="molecule type" value="Genomic_DNA"/>
</dbReference>
<sequence length="310" mass="36194">MSNSTTNTIESRVSLMVAYYSLVLIVIGTLANLLTCFILCRSSFRDKKAKPIIHYMRTITIFDILMLYGWNLNRYTNTVYKLNLLEYSILSCKFISFTSYFTPQISAWLRVFICLDRYLSSSCYHRTSMNKSKPILIIIVCIITAAFVLNSHILMFVCYQKIDGTISHYAQSYNIYPLWDYVNLVVYNCAPFIFMLTLNCGICYHLIRLRYNSSISSLRIQYRTITFILVITTSLFLIMTLPATIGYAFFRNANPTILHFLDAIRFTYHTLSFPLYLLTFNEFRCECIRMLKWKICNKNSSPVVVPQEIT</sequence>
<feature type="transmembrane region" description="Helical" evidence="8">
    <location>
        <begin position="52"/>
        <end position="70"/>
    </location>
</feature>
<evidence type="ECO:0000256" key="2">
    <source>
        <dbReference type="ARBA" id="ARBA00022692"/>
    </source>
</evidence>
<dbReference type="InterPro" id="IPR017452">
    <property type="entry name" value="GPCR_Rhodpsn_7TM"/>
</dbReference>
<feature type="transmembrane region" description="Helical" evidence="8">
    <location>
        <begin position="135"/>
        <end position="157"/>
    </location>
</feature>
<gene>
    <name evidence="10" type="ORF">FME351_LOCUS26165</name>
    <name evidence="11" type="ORF">TSG867_LOCUS6613</name>
</gene>
<evidence type="ECO:0000259" key="9">
    <source>
        <dbReference type="PROSITE" id="PS50262"/>
    </source>
</evidence>
<accession>A0A818SUI5</accession>
<keyword evidence="4" id="KW-0297">G-protein coupled receptor</keyword>
<dbReference type="GO" id="GO:0005886">
    <property type="term" value="C:plasma membrane"/>
    <property type="evidence" value="ECO:0007669"/>
    <property type="project" value="TreeGrafter"/>
</dbReference>
<dbReference type="Proteomes" id="UP000663869">
    <property type="component" value="Unassembled WGS sequence"/>
</dbReference>
<evidence type="ECO:0000313" key="12">
    <source>
        <dbReference type="Proteomes" id="UP000663869"/>
    </source>
</evidence>
<protein>
    <recommendedName>
        <fullName evidence="9">G-protein coupled receptors family 1 profile domain-containing protein</fullName>
    </recommendedName>
</protein>
<evidence type="ECO:0000313" key="11">
    <source>
        <dbReference type="EMBL" id="CAF4306659.1"/>
    </source>
</evidence>
<keyword evidence="6" id="KW-0675">Receptor</keyword>
<dbReference type="EMBL" id="CAJOBQ010000248">
    <property type="protein sequence ID" value="CAF4306659.1"/>
    <property type="molecule type" value="Genomic_DNA"/>
</dbReference>
<keyword evidence="2 8" id="KW-0812">Transmembrane</keyword>
<keyword evidence="3 8" id="KW-1133">Transmembrane helix</keyword>
<evidence type="ECO:0000256" key="5">
    <source>
        <dbReference type="ARBA" id="ARBA00023136"/>
    </source>
</evidence>
<keyword evidence="7" id="KW-0807">Transducer</keyword>
<keyword evidence="5 8" id="KW-0472">Membrane</keyword>
<name>A0A818SUI5_9BILA</name>
<dbReference type="SUPFAM" id="SSF81321">
    <property type="entry name" value="Family A G protein-coupled receptor-like"/>
    <property type="match status" value="1"/>
</dbReference>
<dbReference type="GO" id="GO:0004930">
    <property type="term" value="F:G protein-coupled receptor activity"/>
    <property type="evidence" value="ECO:0007669"/>
    <property type="project" value="UniProtKB-KW"/>
</dbReference>
<dbReference type="PROSITE" id="PS50262">
    <property type="entry name" value="G_PROTEIN_RECEP_F1_2"/>
    <property type="match status" value="1"/>
</dbReference>